<dbReference type="Gramene" id="fgenesh1_pg.C_scaffold_4000430">
    <property type="protein sequence ID" value="fgenesh1_pg.C_scaffold_4000430"/>
    <property type="gene ID" value="fgenesh1_pg.C_scaffold_4000430"/>
</dbReference>
<feature type="compositionally biased region" description="Polar residues" evidence="1">
    <location>
        <begin position="90"/>
        <end position="106"/>
    </location>
</feature>
<protein>
    <submittedName>
        <fullName evidence="2">Uncharacterized protein</fullName>
    </submittedName>
</protein>
<name>D7LJG9_ARALL</name>
<evidence type="ECO:0000313" key="3">
    <source>
        <dbReference type="Proteomes" id="UP000008694"/>
    </source>
</evidence>
<dbReference type="HOGENOM" id="CLU_1279218_0_0_1"/>
<evidence type="ECO:0000313" key="2">
    <source>
        <dbReference type="EMBL" id="EFH56899.1"/>
    </source>
</evidence>
<gene>
    <name evidence="2" type="ORF">ARALYDRAFT_344088</name>
</gene>
<feature type="compositionally biased region" description="Polar residues" evidence="1">
    <location>
        <begin position="62"/>
        <end position="75"/>
    </location>
</feature>
<organism evidence="3">
    <name type="scientific">Arabidopsis lyrata subsp. lyrata</name>
    <name type="common">Lyre-leaved rock-cress</name>
    <dbReference type="NCBI Taxonomy" id="81972"/>
    <lineage>
        <taxon>Eukaryota</taxon>
        <taxon>Viridiplantae</taxon>
        <taxon>Streptophyta</taxon>
        <taxon>Embryophyta</taxon>
        <taxon>Tracheophyta</taxon>
        <taxon>Spermatophyta</taxon>
        <taxon>Magnoliopsida</taxon>
        <taxon>eudicotyledons</taxon>
        <taxon>Gunneridae</taxon>
        <taxon>Pentapetalae</taxon>
        <taxon>rosids</taxon>
        <taxon>malvids</taxon>
        <taxon>Brassicales</taxon>
        <taxon>Brassicaceae</taxon>
        <taxon>Camelineae</taxon>
        <taxon>Arabidopsis</taxon>
    </lineage>
</organism>
<keyword evidence="3" id="KW-1185">Reference proteome</keyword>
<sequence length="216" mass="23325">MAPRVRGGKGREEEEEGGRSLRQSDPLSQVDRLLHSCQIEDLEAFPSAFTVPSHRDYPPPQQLFQSGEASGSPHASGSPRGFGLTPFRASGSTQDRGSISSINRLASGSKKVAASNQSPAPVQSPVMNQQRPPLQVPRASVSYHSSQAQNSHDEEDEAEAESEEDGLRDSTVPEDVLASLNEMFTMPGLENYTTVISSTLEPETTWYVSHSLSVSS</sequence>
<feature type="region of interest" description="Disordered" evidence="1">
    <location>
        <begin position="50"/>
        <end position="175"/>
    </location>
</feature>
<feature type="region of interest" description="Disordered" evidence="1">
    <location>
        <begin position="1"/>
        <end position="29"/>
    </location>
</feature>
<accession>D7LJG9</accession>
<evidence type="ECO:0000256" key="1">
    <source>
        <dbReference type="SAM" id="MobiDB-lite"/>
    </source>
</evidence>
<dbReference type="AlphaFoldDB" id="D7LJG9"/>
<feature type="compositionally biased region" description="Acidic residues" evidence="1">
    <location>
        <begin position="153"/>
        <end position="166"/>
    </location>
</feature>
<feature type="compositionally biased region" description="Polar residues" evidence="1">
    <location>
        <begin position="114"/>
        <end position="132"/>
    </location>
</feature>
<reference evidence="3" key="1">
    <citation type="journal article" date="2011" name="Nat. Genet.">
        <title>The Arabidopsis lyrata genome sequence and the basis of rapid genome size change.</title>
        <authorList>
            <person name="Hu T.T."/>
            <person name="Pattyn P."/>
            <person name="Bakker E.G."/>
            <person name="Cao J."/>
            <person name="Cheng J.-F."/>
            <person name="Clark R.M."/>
            <person name="Fahlgren N."/>
            <person name="Fawcett J.A."/>
            <person name="Grimwood J."/>
            <person name="Gundlach H."/>
            <person name="Haberer G."/>
            <person name="Hollister J.D."/>
            <person name="Ossowski S."/>
            <person name="Ottilar R.P."/>
            <person name="Salamov A.A."/>
            <person name="Schneeberger K."/>
            <person name="Spannagl M."/>
            <person name="Wang X."/>
            <person name="Yang L."/>
            <person name="Nasrallah M.E."/>
            <person name="Bergelson J."/>
            <person name="Carrington J.C."/>
            <person name="Gaut B.S."/>
            <person name="Schmutz J."/>
            <person name="Mayer K.F.X."/>
            <person name="Van de Peer Y."/>
            <person name="Grigoriev I.V."/>
            <person name="Nordborg M."/>
            <person name="Weigel D."/>
            <person name="Guo Y.-L."/>
        </authorList>
    </citation>
    <scope>NUCLEOTIDE SEQUENCE [LARGE SCALE GENOMIC DNA]</scope>
    <source>
        <strain evidence="3">cv. MN47</strain>
    </source>
</reference>
<dbReference type="EMBL" id="GL348716">
    <property type="protein sequence ID" value="EFH56899.1"/>
    <property type="molecule type" value="Genomic_DNA"/>
</dbReference>
<dbReference type="Proteomes" id="UP000008694">
    <property type="component" value="Unassembled WGS sequence"/>
</dbReference>
<proteinExistence type="predicted"/>